<reference evidence="8 9" key="1">
    <citation type="journal article" date="2014" name="Genome Announc.">
        <title>Draft genome sequences of the altered schaedler flora, a defined bacterial community from gnotobiotic mice.</title>
        <authorList>
            <person name="Wannemuehler M.J."/>
            <person name="Overstreet A.M."/>
            <person name="Ward D.V."/>
            <person name="Phillips G.J."/>
        </authorList>
    </citation>
    <scope>NUCLEOTIDE SEQUENCE [LARGE SCALE GENOMIC DNA]</scope>
    <source>
        <strain evidence="8 9">ASF492</strain>
    </source>
</reference>
<sequence length="450" mass="51102">MKAMKNKYHVYIAMFLILCLLPSAGLLFTGVSSSAENRETAKAPVLIKEDGINPDFLNDAGAWFEDHFAFRNEAVTGYAMLLGKIFGVSAQQGVIVGKDGWLFYKDSLEDFQGTGQMTDRQLFQVAHTLRMIRDYARKNGVRFAFVVAPNKNSLYGEYMPYYYQPFRNHAGNLERLKKYLQKEQVHMIDLDEAFRSSSQVLYHKRDSHWNNEGAALAADRILTGLGKKHPSYADRTYELRADFEGDLDRMLYPAAIEPEEERYYIPSPQFTYCEEVESNFAPKINTRSAGSGSLVVYRDSFGNALLPFLAEAYEKAYFSRAIPYQMQDLSVHQADTLLIERAERFLPQMAQEAPVMEAPIIENPSAGDIQSTPQTICPEEIAQGDYVKVTGKVPTDRLKDNSRILIRVNANYIYEAFPITCADGQEGFTMYLPTDNVKDTGNTYELFLME</sequence>
<dbReference type="GO" id="GO:0016740">
    <property type="term" value="F:transferase activity"/>
    <property type="evidence" value="ECO:0007669"/>
    <property type="project" value="UniProtKB-KW"/>
</dbReference>
<name>N2AGF2_9FIRM</name>
<comment type="caution">
    <text evidence="8">The sequence shown here is derived from an EMBL/GenBank/DDBJ whole genome shotgun (WGS) entry which is preliminary data.</text>
</comment>
<comment type="pathway">
    <text evidence="2">Glycan biosynthesis; alginate biosynthesis.</text>
</comment>
<evidence type="ECO:0000313" key="9">
    <source>
        <dbReference type="Proteomes" id="UP000012589"/>
    </source>
</evidence>
<dbReference type="GO" id="GO:0042597">
    <property type="term" value="C:periplasmic space"/>
    <property type="evidence" value="ECO:0007669"/>
    <property type="project" value="UniProtKB-SubCell"/>
</dbReference>
<keyword evidence="3" id="KW-0808">Transferase</keyword>
<keyword evidence="6" id="KW-0016">Alginate biosynthesis</keyword>
<dbReference type="STRING" id="1235802.C823_03620"/>
<feature type="domain" description="AlgX/AlgJ SGNH hydrolase-like" evidence="7">
    <location>
        <begin position="94"/>
        <end position="251"/>
    </location>
</feature>
<comment type="subcellular location">
    <subcellularLocation>
        <location evidence="1">Periplasm</location>
    </subcellularLocation>
</comment>
<dbReference type="SUPFAM" id="SSF52266">
    <property type="entry name" value="SGNH hydrolase"/>
    <property type="match status" value="1"/>
</dbReference>
<dbReference type="Pfam" id="PF16822">
    <property type="entry name" value="ALGX"/>
    <property type="match status" value="1"/>
</dbReference>
<keyword evidence="5" id="KW-0574">Periplasm</keyword>
<proteinExistence type="predicted"/>
<dbReference type="PATRIC" id="fig|1235802.3.peg.3824"/>
<evidence type="ECO:0000256" key="4">
    <source>
        <dbReference type="ARBA" id="ARBA00022729"/>
    </source>
</evidence>
<evidence type="ECO:0000256" key="5">
    <source>
        <dbReference type="ARBA" id="ARBA00022764"/>
    </source>
</evidence>
<organism evidence="8 9">
    <name type="scientific">Eubacterium plexicaudatum ASF492</name>
    <dbReference type="NCBI Taxonomy" id="1235802"/>
    <lineage>
        <taxon>Bacteria</taxon>
        <taxon>Bacillati</taxon>
        <taxon>Bacillota</taxon>
        <taxon>Clostridia</taxon>
        <taxon>Eubacteriales</taxon>
        <taxon>Eubacteriaceae</taxon>
        <taxon>Eubacterium</taxon>
    </lineage>
</organism>
<evidence type="ECO:0000259" key="7">
    <source>
        <dbReference type="Pfam" id="PF16822"/>
    </source>
</evidence>
<dbReference type="AlphaFoldDB" id="N2AGF2"/>
<evidence type="ECO:0000313" key="8">
    <source>
        <dbReference type="EMBL" id="EMZ23449.1"/>
    </source>
</evidence>
<keyword evidence="9" id="KW-1185">Reference proteome</keyword>
<keyword evidence="4" id="KW-0732">Signal</keyword>
<evidence type="ECO:0000256" key="6">
    <source>
        <dbReference type="ARBA" id="ARBA00022841"/>
    </source>
</evidence>
<evidence type="ECO:0000256" key="3">
    <source>
        <dbReference type="ARBA" id="ARBA00022679"/>
    </source>
</evidence>
<dbReference type="Proteomes" id="UP000012589">
    <property type="component" value="Unassembled WGS sequence"/>
</dbReference>
<dbReference type="eggNOG" id="ENOG502ZGQZ">
    <property type="taxonomic scope" value="Bacteria"/>
</dbReference>
<dbReference type="InterPro" id="IPR031811">
    <property type="entry name" value="ALGX/ALGJ_SGNH-like"/>
</dbReference>
<dbReference type="GO" id="GO:0042121">
    <property type="term" value="P:alginic acid biosynthetic process"/>
    <property type="evidence" value="ECO:0007669"/>
    <property type="project" value="UniProtKB-UniPathway"/>
</dbReference>
<dbReference type="EMBL" id="AQFT01000107">
    <property type="protein sequence ID" value="EMZ23449.1"/>
    <property type="molecule type" value="Genomic_DNA"/>
</dbReference>
<evidence type="ECO:0000256" key="2">
    <source>
        <dbReference type="ARBA" id="ARBA00005182"/>
    </source>
</evidence>
<dbReference type="HOGENOM" id="CLU_045959_0_0_9"/>
<dbReference type="UniPathway" id="UPA00286"/>
<gene>
    <name evidence="8" type="ORF">C823_03620</name>
</gene>
<protein>
    <recommendedName>
        <fullName evidence="7">AlgX/AlgJ SGNH hydrolase-like domain-containing protein</fullName>
    </recommendedName>
</protein>
<accession>N2AGF2</accession>
<evidence type="ECO:0000256" key="1">
    <source>
        <dbReference type="ARBA" id="ARBA00004418"/>
    </source>
</evidence>